<name>A0A1Y1SXW4_9FLAO</name>
<reference evidence="3 4" key="1">
    <citation type="submission" date="2013-04" db="EMBL/GenBank/DDBJ databases">
        <title>Zunongwangia sp. 22II14-10F7 Genome Sequencing.</title>
        <authorList>
            <person name="Lai Q."/>
            <person name="Shao Z."/>
        </authorList>
    </citation>
    <scope>NUCLEOTIDE SEQUENCE [LARGE SCALE GENOMIC DNA]</scope>
    <source>
        <strain evidence="3 4">22II14-10F7</strain>
    </source>
</reference>
<dbReference type="PANTHER" id="PTHR47396">
    <property type="entry name" value="TYPE I RESTRICTION ENZYME ECOKI R PROTEIN"/>
    <property type="match status" value="1"/>
</dbReference>
<dbReference type="GO" id="GO:0016787">
    <property type="term" value="F:hydrolase activity"/>
    <property type="evidence" value="ECO:0007669"/>
    <property type="project" value="InterPro"/>
</dbReference>
<dbReference type="InterPro" id="IPR006935">
    <property type="entry name" value="Helicase/UvrB_N"/>
</dbReference>
<dbReference type="InterPro" id="IPR001650">
    <property type="entry name" value="Helicase_C-like"/>
</dbReference>
<dbReference type="SUPFAM" id="SSF52540">
    <property type="entry name" value="P-loop containing nucleoside triphosphate hydrolases"/>
    <property type="match status" value="1"/>
</dbReference>
<evidence type="ECO:0000313" key="3">
    <source>
        <dbReference type="EMBL" id="ORL43616.1"/>
    </source>
</evidence>
<feature type="domain" description="Helicase ATP-binding" evidence="1">
    <location>
        <begin position="36"/>
        <end position="207"/>
    </location>
</feature>
<comment type="caution">
    <text evidence="3">The sequence shown here is derived from an EMBL/GenBank/DDBJ whole genome shotgun (WGS) entry which is preliminary data.</text>
</comment>
<dbReference type="GO" id="GO:0005829">
    <property type="term" value="C:cytosol"/>
    <property type="evidence" value="ECO:0007669"/>
    <property type="project" value="TreeGrafter"/>
</dbReference>
<evidence type="ECO:0000259" key="1">
    <source>
        <dbReference type="PROSITE" id="PS51192"/>
    </source>
</evidence>
<dbReference type="Proteomes" id="UP000192746">
    <property type="component" value="Unassembled WGS sequence"/>
</dbReference>
<evidence type="ECO:0000259" key="2">
    <source>
        <dbReference type="PROSITE" id="PS51194"/>
    </source>
</evidence>
<keyword evidence="4" id="KW-1185">Reference proteome</keyword>
<dbReference type="AlphaFoldDB" id="A0A1Y1SXW4"/>
<dbReference type="Gene3D" id="3.40.50.300">
    <property type="entry name" value="P-loop containing nucleotide triphosphate hydrolases"/>
    <property type="match status" value="2"/>
</dbReference>
<dbReference type="Pfam" id="PF04851">
    <property type="entry name" value="ResIII"/>
    <property type="match status" value="1"/>
</dbReference>
<dbReference type="InterPro" id="IPR050742">
    <property type="entry name" value="Helicase_Restrict-Modif_Enz"/>
</dbReference>
<gene>
    <name evidence="3" type="ORF">IIF7_19921</name>
</gene>
<evidence type="ECO:0000313" key="4">
    <source>
        <dbReference type="Proteomes" id="UP000192746"/>
    </source>
</evidence>
<dbReference type="OrthoDB" id="9759819at2"/>
<dbReference type="PANTHER" id="PTHR47396:SF1">
    <property type="entry name" value="ATP-DEPENDENT HELICASE IRC3-RELATED"/>
    <property type="match status" value="1"/>
</dbReference>
<dbReference type="InterPro" id="IPR014001">
    <property type="entry name" value="Helicase_ATP-bd"/>
</dbReference>
<proteinExistence type="predicted"/>
<dbReference type="RefSeq" id="WP_084843444.1">
    <property type="nucleotide sequence ID" value="NZ_ARYN01000032.1"/>
</dbReference>
<dbReference type="SMART" id="SM00490">
    <property type="entry name" value="HELICc"/>
    <property type="match status" value="1"/>
</dbReference>
<accession>A0A1Y1SXW4</accession>
<dbReference type="SMART" id="SM00487">
    <property type="entry name" value="DEXDc"/>
    <property type="match status" value="1"/>
</dbReference>
<organism evidence="3 4">
    <name type="scientific">Zunongwangia atlantica 22II14-10F7</name>
    <dbReference type="NCBI Taxonomy" id="1185767"/>
    <lineage>
        <taxon>Bacteria</taxon>
        <taxon>Pseudomonadati</taxon>
        <taxon>Bacteroidota</taxon>
        <taxon>Flavobacteriia</taxon>
        <taxon>Flavobacteriales</taxon>
        <taxon>Flavobacteriaceae</taxon>
        <taxon>Zunongwangia</taxon>
    </lineage>
</organism>
<dbReference type="PROSITE" id="PS51194">
    <property type="entry name" value="HELICASE_CTER"/>
    <property type="match status" value="1"/>
</dbReference>
<protein>
    <submittedName>
        <fullName evidence="3">Type III restriction protein res subunit</fullName>
    </submittedName>
</protein>
<dbReference type="GO" id="GO:0005524">
    <property type="term" value="F:ATP binding"/>
    <property type="evidence" value="ECO:0007669"/>
    <property type="project" value="InterPro"/>
</dbReference>
<feature type="domain" description="Helicase C-terminal" evidence="2">
    <location>
        <begin position="237"/>
        <end position="408"/>
    </location>
</feature>
<dbReference type="InterPro" id="IPR027417">
    <property type="entry name" value="P-loop_NTPase"/>
</dbReference>
<dbReference type="EMBL" id="ARYN01000032">
    <property type="protein sequence ID" value="ORL43616.1"/>
    <property type="molecule type" value="Genomic_DNA"/>
</dbReference>
<dbReference type="Pfam" id="PF00271">
    <property type="entry name" value="Helicase_C"/>
    <property type="match status" value="1"/>
</dbReference>
<dbReference type="STRING" id="1185767.IIF7_19921"/>
<dbReference type="PROSITE" id="PS51192">
    <property type="entry name" value="HELICASE_ATP_BIND_1"/>
    <property type="match status" value="1"/>
</dbReference>
<dbReference type="GO" id="GO:0003677">
    <property type="term" value="F:DNA binding"/>
    <property type="evidence" value="ECO:0007669"/>
    <property type="project" value="InterPro"/>
</dbReference>
<sequence>MPYFKDNSDLFQLEPSGKEGLRSCQLGAIWSLKSYKTTGTKDIAALISMPTGSGKTALMMAACFELKFEKILIVVPSKILRRQISQQFRELKILKDKGCLKEKAEKVSVFEVTSRKNSREEWENILENHDVIVAHPNSISPYYEKLAPIPSELIDAVIVDEAHHEPAPTWQSLNSFYKNQFKIFLTATPFRRDRKRMRAKLVYHYSLEQALNENILRPIEFRGESRGLHDANSNEALIGTAVEVYGEEKAINQNASILIRTDTIDDAKNLKNLYNEAGFSVDVIHSKRSPKVNEELVDKVKNNELDGLVCIGIASEGLDIPNLKVAVLHSTPRSIPYTIQFLGRISRAPIDQEGPAKLIANTDQVKGEVRRLYKSDASWSKIIPEIIDEQMEKARHYRSSKALEEDFQMPELNVYFSALIYQTPPDFDFKQEFSTKDNSEFEIIHYEQANDDSPLIIITSHNKPIDWANREIYTEDLLDIHILYHVADYNLLFELTTSEMALDSFKEELIPIELKSISTGRLFKTLSKFSSSDYIMVGLRNSALTGASNPAYKTVVGSSVQSAIRTSEGRIFAPGHALLRLDEENSWGIATRKGRVWAMRRGTAEEFKEWCDQLCNLIQDGPILTNLPGLTFLAKTEPNESILELPVAIIPDDLFFKSYSITYSVKDQDPFRNDIPRLIPEKIGDNNDCLEGHIAIKNYRFKFKMDFKADELWNVENSDNLLIHAERRDATIIDKDIKKVLNEFPPSLIMPDGSVLFARNKIIPNRSIESLPSEIWVKQQWNGCDITSEAYVPNPQGNIPVINFTVDLMKASMEFNDETDLIILDDGAHEIADLIYFENKNSTIYFIHCKYSSSVNSGCRKKDSDELFAQAMRSIHWISNSVLMDRINYRIENTHNSQVVSGRNETLEILTENFRINEWKFKILLVQPGFNIDQVSDKGRNNNNVYESVIPMYERILGSNGLMEIWGQ</sequence>